<dbReference type="EMBL" id="MFUE01000011">
    <property type="protein sequence ID" value="OGI77719.1"/>
    <property type="molecule type" value="Genomic_DNA"/>
</dbReference>
<evidence type="ECO:0000313" key="3">
    <source>
        <dbReference type="Proteomes" id="UP000177777"/>
    </source>
</evidence>
<accession>A0A1F6W734</accession>
<dbReference type="STRING" id="1801754.A3D42_02820"/>
<proteinExistence type="predicted"/>
<dbReference type="Pfam" id="PF20803">
    <property type="entry name" value="PaaX_M"/>
    <property type="match status" value="1"/>
</dbReference>
<reference evidence="2 3" key="1">
    <citation type="journal article" date="2016" name="Nat. Commun.">
        <title>Thousands of microbial genomes shed light on interconnected biogeochemical processes in an aquifer system.</title>
        <authorList>
            <person name="Anantharaman K."/>
            <person name="Brown C.T."/>
            <person name="Hug L.A."/>
            <person name="Sharon I."/>
            <person name="Castelle C.J."/>
            <person name="Probst A.J."/>
            <person name="Thomas B.C."/>
            <person name="Singh A."/>
            <person name="Wilkins M.J."/>
            <person name="Karaoz U."/>
            <person name="Brodie E.L."/>
            <person name="Williams K.H."/>
            <person name="Hubbard S.S."/>
            <person name="Banfield J.F."/>
        </authorList>
    </citation>
    <scope>NUCLEOTIDE SEQUENCE [LARGE SCALE GENOMIC DNA]</scope>
</reference>
<sequence>MRGEILTKILEFLYTEVITQANFITAVLASGYGASMGKIDFEYRKRQRISENNKWHVKEQNKRIKRLKIFLAKMKHDGLIEKTNKNNEIKIKISEKGKKKLKYLKNRLPYRKYSKEKQRAVVIISFDIPERLRKKRRWLREVIKNLGFEMIHQSLWTGKVKIPKEFILDLENLKILEYVEIFQISKTGTLKKF</sequence>
<dbReference type="AlphaFoldDB" id="A0A1F6W734"/>
<protein>
    <recommendedName>
        <fullName evidence="1">Transcriptional repressor PaaX-like central Cas2-like domain-containing protein</fullName>
    </recommendedName>
</protein>
<dbReference type="InterPro" id="IPR048846">
    <property type="entry name" value="PaaX-like_central"/>
</dbReference>
<feature type="domain" description="Transcriptional repressor PaaX-like central Cas2-like" evidence="1">
    <location>
        <begin position="123"/>
        <end position="188"/>
    </location>
</feature>
<evidence type="ECO:0000313" key="2">
    <source>
        <dbReference type="EMBL" id="OGI77719.1"/>
    </source>
</evidence>
<dbReference type="Proteomes" id="UP000177777">
    <property type="component" value="Unassembled WGS sequence"/>
</dbReference>
<gene>
    <name evidence="2" type="ORF">A3D42_02820</name>
</gene>
<dbReference type="Pfam" id="PF14277">
    <property type="entry name" value="DUF4364"/>
    <property type="match status" value="1"/>
</dbReference>
<evidence type="ECO:0000259" key="1">
    <source>
        <dbReference type="Pfam" id="PF20803"/>
    </source>
</evidence>
<comment type="caution">
    <text evidence="2">The sequence shown here is derived from an EMBL/GenBank/DDBJ whole genome shotgun (WGS) entry which is preliminary data.</text>
</comment>
<organism evidence="2 3">
    <name type="scientific">Candidatus Nomurabacteria bacterium RIFCSPHIGHO2_02_FULL_41_18</name>
    <dbReference type="NCBI Taxonomy" id="1801754"/>
    <lineage>
        <taxon>Bacteria</taxon>
        <taxon>Candidatus Nomuraibacteriota</taxon>
    </lineage>
</organism>
<dbReference type="InterPro" id="IPR025374">
    <property type="entry name" value="DUF4364"/>
</dbReference>
<name>A0A1F6W734_9BACT</name>